<proteinExistence type="predicted"/>
<dbReference type="PROSITE" id="PS01162">
    <property type="entry name" value="QOR_ZETA_CRYSTAL"/>
    <property type="match status" value="1"/>
</dbReference>
<accession>A0ABS1DE84</accession>
<protein>
    <submittedName>
        <fullName evidence="5">Zn-dependent oxidoreductase</fullName>
    </submittedName>
</protein>
<dbReference type="Gene3D" id="3.40.50.720">
    <property type="entry name" value="NAD(P)-binding Rossmann-like Domain"/>
    <property type="match status" value="1"/>
</dbReference>
<dbReference type="SMART" id="SM00829">
    <property type="entry name" value="PKS_ER"/>
    <property type="match status" value="1"/>
</dbReference>
<evidence type="ECO:0000256" key="3">
    <source>
        <dbReference type="SAM" id="MobiDB-lite"/>
    </source>
</evidence>
<dbReference type="Proteomes" id="UP001296873">
    <property type="component" value="Unassembled WGS sequence"/>
</dbReference>
<keyword evidence="1" id="KW-0521">NADP</keyword>
<name>A0ABS1DE84_9PROT</name>
<dbReference type="InterPro" id="IPR011032">
    <property type="entry name" value="GroES-like_sf"/>
</dbReference>
<feature type="compositionally biased region" description="Basic and acidic residues" evidence="3">
    <location>
        <begin position="11"/>
        <end position="22"/>
    </location>
</feature>
<feature type="domain" description="Enoyl reductase (ER)" evidence="4">
    <location>
        <begin position="10"/>
        <end position="360"/>
    </location>
</feature>
<dbReference type="CDD" id="cd08274">
    <property type="entry name" value="MDR9"/>
    <property type="match status" value="1"/>
</dbReference>
<reference evidence="5 6" key="1">
    <citation type="journal article" date="2020" name="Microorganisms">
        <title>Osmotic Adaptation and Compatible Solute Biosynthesis of Phototrophic Bacteria as Revealed from Genome Analyses.</title>
        <authorList>
            <person name="Imhoff J.F."/>
            <person name="Rahn T."/>
            <person name="Kunzel S."/>
            <person name="Keller A."/>
            <person name="Neulinger S.C."/>
        </authorList>
    </citation>
    <scope>NUCLEOTIDE SEQUENCE [LARGE SCALE GENOMIC DNA]</scope>
    <source>
        <strain evidence="5 6">DSM 9895</strain>
    </source>
</reference>
<dbReference type="InterPro" id="IPR013149">
    <property type="entry name" value="ADH-like_C"/>
</dbReference>
<evidence type="ECO:0000313" key="5">
    <source>
        <dbReference type="EMBL" id="MBK1668504.1"/>
    </source>
</evidence>
<dbReference type="Pfam" id="PF00107">
    <property type="entry name" value="ADH_zinc_N"/>
    <property type="match status" value="1"/>
</dbReference>
<comment type="caution">
    <text evidence="5">The sequence shown here is derived from an EMBL/GenBank/DDBJ whole genome shotgun (WGS) entry which is preliminary data.</text>
</comment>
<feature type="region of interest" description="Disordered" evidence="3">
    <location>
        <begin position="1"/>
        <end position="23"/>
    </location>
</feature>
<dbReference type="InterPro" id="IPR020843">
    <property type="entry name" value="ER"/>
</dbReference>
<dbReference type="SUPFAM" id="SSF51735">
    <property type="entry name" value="NAD(P)-binding Rossmann-fold domains"/>
    <property type="match status" value="1"/>
</dbReference>
<keyword evidence="2" id="KW-0560">Oxidoreductase</keyword>
<dbReference type="EMBL" id="NRRL01000024">
    <property type="protein sequence ID" value="MBK1668504.1"/>
    <property type="molecule type" value="Genomic_DNA"/>
</dbReference>
<keyword evidence="6" id="KW-1185">Reference proteome</keyword>
<dbReference type="InterPro" id="IPR013154">
    <property type="entry name" value="ADH-like_N"/>
</dbReference>
<evidence type="ECO:0000256" key="2">
    <source>
        <dbReference type="ARBA" id="ARBA00023002"/>
    </source>
</evidence>
<dbReference type="Gene3D" id="3.90.180.10">
    <property type="entry name" value="Medium-chain alcohol dehydrogenases, catalytic domain"/>
    <property type="match status" value="1"/>
</dbReference>
<organism evidence="5 6">
    <name type="scientific">Rhodovibrio sodomensis</name>
    <dbReference type="NCBI Taxonomy" id="1088"/>
    <lineage>
        <taxon>Bacteria</taxon>
        <taxon>Pseudomonadati</taxon>
        <taxon>Pseudomonadota</taxon>
        <taxon>Alphaproteobacteria</taxon>
        <taxon>Rhodospirillales</taxon>
        <taxon>Rhodovibrionaceae</taxon>
        <taxon>Rhodovibrio</taxon>
    </lineage>
</organism>
<dbReference type="PANTHER" id="PTHR48106">
    <property type="entry name" value="QUINONE OXIDOREDUCTASE PIG3-RELATED"/>
    <property type="match status" value="1"/>
</dbReference>
<gene>
    <name evidence="5" type="ORF">CKO28_10710</name>
</gene>
<dbReference type="SUPFAM" id="SSF50129">
    <property type="entry name" value="GroES-like"/>
    <property type="match status" value="1"/>
</dbReference>
<sequence>MTAMLLTGHGGPDKLELRHDVPVPRPGPGEVLVEISACGMNNTDIKVREGSYGAEDDPNAVSTWRTRASEESTLQFPRIQGADTVGQIVAVGEGVPETRVGERIMVDFCIYNRPEGDDSLRDIDYYGHGRDGGFAEYMTVATGNAIKVESDMDDAELATFSCAYQTGEHMIARADLAKGETVLITGAAGGVGSGIIQLARARGAIPYAVTSRGKEDVLKELGAEATIPRQDFQGPNGVDEQAFIDRVESAMGGREIDVVADLVGGDLFNGLLRLLRPEGRYTTAGTIGGAVVPLDTRTLYLKHLQLHGSSQGRRQDFRRVVRYIEEGKIKSILHKTWKLSDLHRAQADFVSKTYVGKMAVVPDSKWEQVGAKHGG</sequence>
<dbReference type="PANTHER" id="PTHR48106:SF18">
    <property type="entry name" value="QUINONE OXIDOREDUCTASE PIG3"/>
    <property type="match status" value="1"/>
</dbReference>
<dbReference type="Pfam" id="PF08240">
    <property type="entry name" value="ADH_N"/>
    <property type="match status" value="1"/>
</dbReference>
<dbReference type="InterPro" id="IPR036291">
    <property type="entry name" value="NAD(P)-bd_dom_sf"/>
</dbReference>
<evidence type="ECO:0000313" key="6">
    <source>
        <dbReference type="Proteomes" id="UP001296873"/>
    </source>
</evidence>
<evidence type="ECO:0000256" key="1">
    <source>
        <dbReference type="ARBA" id="ARBA00022857"/>
    </source>
</evidence>
<evidence type="ECO:0000259" key="4">
    <source>
        <dbReference type="SMART" id="SM00829"/>
    </source>
</evidence>
<dbReference type="InterPro" id="IPR002364">
    <property type="entry name" value="Quin_OxRdtase/zeta-crystal_CS"/>
</dbReference>